<sequence length="276" mass="30741">MAQCRLCPLSYGAAMTSSETCNTLDYKGFCDFVEAGKPIENAELEANWLEGKDLTDIEFKNCYFEPESEFDSVDFRNSRWKDTEFAACTFKNCDLREATFENCGFYFATTRAGSSFRHCDLSDVEFHSCDLRISSFPFAHLFCVSFQNCRMGGTFFEGSDFGKSMGARALKPRASFTDCQMAYASLNDLDLDDAIMTDCDLSNTNLSNTSLSGADLQRSSIEYAETDRLNLSYADLRGGQIGTLLLQTLSGYRGLMISANQQHLLLTGLGIKVEPD</sequence>
<keyword evidence="2" id="KW-1185">Reference proteome</keyword>
<evidence type="ECO:0000313" key="1">
    <source>
        <dbReference type="EMBL" id="KZL15433.1"/>
    </source>
</evidence>
<dbReference type="InterPro" id="IPR052949">
    <property type="entry name" value="PA_immunity-related"/>
</dbReference>
<dbReference type="AlphaFoldDB" id="A0A165VTT3"/>
<dbReference type="PANTHER" id="PTHR42999">
    <property type="entry name" value="ANTIBIOTIC RESISTANCE PROTEIN MCBG"/>
    <property type="match status" value="1"/>
</dbReference>
<dbReference type="Pfam" id="PF13599">
    <property type="entry name" value="Pentapeptide_4"/>
    <property type="match status" value="1"/>
</dbReference>
<dbReference type="Gene3D" id="2.160.20.80">
    <property type="entry name" value="E3 ubiquitin-protein ligase SopA"/>
    <property type="match status" value="2"/>
</dbReference>
<gene>
    <name evidence="1" type="ORF">PsAD2_03689</name>
</gene>
<protein>
    <submittedName>
        <fullName evidence="1">Pentapeptide repeats (8 copies)</fullName>
    </submittedName>
</protein>
<dbReference type="PATRIC" id="fig|989403.3.peg.3995"/>
<dbReference type="InterPro" id="IPR001646">
    <property type="entry name" value="5peptide_repeat"/>
</dbReference>
<proteinExistence type="predicted"/>
<accession>A0A165VTT3</accession>
<dbReference type="Proteomes" id="UP000076577">
    <property type="component" value="Unassembled WGS sequence"/>
</dbReference>
<organism evidence="1 2">
    <name type="scientific">Pseudovibrio axinellae</name>
    <dbReference type="NCBI Taxonomy" id="989403"/>
    <lineage>
        <taxon>Bacteria</taxon>
        <taxon>Pseudomonadati</taxon>
        <taxon>Pseudomonadota</taxon>
        <taxon>Alphaproteobacteria</taxon>
        <taxon>Hyphomicrobiales</taxon>
        <taxon>Stappiaceae</taxon>
        <taxon>Pseudovibrio</taxon>
    </lineage>
</organism>
<comment type="caution">
    <text evidence="1">The sequence shown here is derived from an EMBL/GenBank/DDBJ whole genome shotgun (WGS) entry which is preliminary data.</text>
</comment>
<evidence type="ECO:0000313" key="2">
    <source>
        <dbReference type="Proteomes" id="UP000076577"/>
    </source>
</evidence>
<dbReference type="STRING" id="989403.SAMN05421798_11286"/>
<dbReference type="SUPFAM" id="SSF141571">
    <property type="entry name" value="Pentapeptide repeat-like"/>
    <property type="match status" value="2"/>
</dbReference>
<reference evidence="1 2" key="1">
    <citation type="journal article" date="2016" name="Front. Microbiol.">
        <title>Comparative Genomic Analysis Reveals a Diverse Repertoire of Genes Involved in Prokaryote-Eukaryote Interactions within the Pseudovibrio Genus.</title>
        <authorList>
            <person name="Romano S."/>
            <person name="Fernandez-Guerra A."/>
            <person name="Reen F.J."/>
            <person name="Glockner F.O."/>
            <person name="Crowley S.P."/>
            <person name="O'Sullivan O."/>
            <person name="Cotter P.D."/>
            <person name="Adams C."/>
            <person name="Dobson A.D."/>
            <person name="O'Gara F."/>
        </authorList>
    </citation>
    <scope>NUCLEOTIDE SEQUENCE [LARGE SCALE GENOMIC DNA]</scope>
    <source>
        <strain evidence="1 2">Ad2</strain>
    </source>
</reference>
<dbReference type="PANTHER" id="PTHR42999:SF1">
    <property type="entry name" value="PENTAPEPTIDE REPEAT-CONTAINING PROTEIN"/>
    <property type="match status" value="1"/>
</dbReference>
<dbReference type="EMBL" id="LMCB01000074">
    <property type="protein sequence ID" value="KZL15433.1"/>
    <property type="molecule type" value="Genomic_DNA"/>
</dbReference>
<dbReference type="Pfam" id="PF00805">
    <property type="entry name" value="Pentapeptide"/>
    <property type="match status" value="1"/>
</dbReference>
<name>A0A165VTT3_9HYPH</name>